<dbReference type="SUPFAM" id="SSF49899">
    <property type="entry name" value="Concanavalin A-like lectins/glucanases"/>
    <property type="match status" value="1"/>
</dbReference>
<protein>
    <recommendedName>
        <fullName evidence="2">GH16 domain-containing protein</fullName>
    </recommendedName>
</protein>
<evidence type="ECO:0000256" key="1">
    <source>
        <dbReference type="SAM" id="MobiDB-lite"/>
    </source>
</evidence>
<evidence type="ECO:0000259" key="2">
    <source>
        <dbReference type="PROSITE" id="PS51762"/>
    </source>
</evidence>
<evidence type="ECO:0000313" key="4">
    <source>
        <dbReference type="Proteomes" id="UP000604046"/>
    </source>
</evidence>
<dbReference type="PANTHER" id="PTHR10963:SF24">
    <property type="entry name" value="GLYCOSIDASE C21B10.07-RELATED"/>
    <property type="match status" value="1"/>
</dbReference>
<dbReference type="PROSITE" id="PS51762">
    <property type="entry name" value="GH16_2"/>
    <property type="match status" value="1"/>
</dbReference>
<dbReference type="Pfam" id="PF26113">
    <property type="entry name" value="GH16_XgeA"/>
    <property type="match status" value="1"/>
</dbReference>
<dbReference type="AlphaFoldDB" id="A0A812I4T4"/>
<sequence length="697" mass="78789">MYTTDPVADPLLQPSASSDRPVPDQPASSQKSKVDPDNPCNPGSVGHFYGGCKPCNKYNPERPDDSCKHAETCSFCHSKEHERPKHRGQRGRHALQRRQFLEAQDRMNGELRSIINSVYNVPHDTLERLKRLMKEHLHNNPTAWNDQVQFLVQRMAEIGDEAQNQRPDNARVRRARGDQAPAQVDLDSRCKWYTGTLHLMVRKMYEDQKDEKQKLEDIQKAVNASLEKFKGLEQKLKDNLKSTEGLEDEVKQAVGANGWLAQDLIVLVQKEIHKKEEKQVWDDLRSELGFMLEVTDEQSRAKMRRACKLEELYTIVRETVGEQRARILGPLEDEEDEEWSSCPGLSLADCGSLMPNPLTDMTQTKLHDRVEALCFCGHTNKKEGHIAFLASLLLHRRFELKRLMSTHTMPPKAKKMIQVEQRDCLVSGSGLFLKNDKHRVFSLSFYLQITEDSIFEASEGEDFFSKWSFFVGPDPTKGTVKFLSFEEATAQGLIHASFDRVYMGSDASEVLGPTEGRKTVRIESNEWFRNGLIVLDIDHAPVGCGTWPAFWMFGEDAQHAWPRWGEYDILESVHNRTQSATTLHTRSDCDQTDVQSHVDFSEGWVAGKYGTKAKDCFVKARHAAGKDGCQNGQSIQSYQCRVASEEQAPNEFTNQGCGQNQSGPFPAAVLTQGSDRVLAVLVSMQNMQGLMAPSGGR</sequence>
<gene>
    <name evidence="3" type="ORF">SNAT2548_LOCUS2699</name>
</gene>
<accession>A0A812I4T4</accession>
<dbReference type="PANTHER" id="PTHR10963">
    <property type="entry name" value="GLYCOSYL HYDROLASE-RELATED"/>
    <property type="match status" value="1"/>
</dbReference>
<dbReference type="InterPro" id="IPR013320">
    <property type="entry name" value="ConA-like_dom_sf"/>
</dbReference>
<organism evidence="3 4">
    <name type="scientific">Symbiodinium natans</name>
    <dbReference type="NCBI Taxonomy" id="878477"/>
    <lineage>
        <taxon>Eukaryota</taxon>
        <taxon>Sar</taxon>
        <taxon>Alveolata</taxon>
        <taxon>Dinophyceae</taxon>
        <taxon>Suessiales</taxon>
        <taxon>Symbiodiniaceae</taxon>
        <taxon>Symbiodinium</taxon>
    </lineage>
</organism>
<keyword evidence="4" id="KW-1185">Reference proteome</keyword>
<dbReference type="InterPro" id="IPR050546">
    <property type="entry name" value="Glycosyl_Hydrlase_16"/>
</dbReference>
<feature type="domain" description="GH16" evidence="2">
    <location>
        <begin position="443"/>
        <end position="669"/>
    </location>
</feature>
<dbReference type="Proteomes" id="UP000604046">
    <property type="component" value="Unassembled WGS sequence"/>
</dbReference>
<reference evidence="3" key="1">
    <citation type="submission" date="2021-02" db="EMBL/GenBank/DDBJ databases">
        <authorList>
            <person name="Dougan E. K."/>
            <person name="Rhodes N."/>
            <person name="Thang M."/>
            <person name="Chan C."/>
        </authorList>
    </citation>
    <scope>NUCLEOTIDE SEQUENCE</scope>
</reference>
<comment type="caution">
    <text evidence="3">The sequence shown here is derived from an EMBL/GenBank/DDBJ whole genome shotgun (WGS) entry which is preliminary data.</text>
</comment>
<dbReference type="OrthoDB" id="416054at2759"/>
<dbReference type="GO" id="GO:0009251">
    <property type="term" value="P:glucan catabolic process"/>
    <property type="evidence" value="ECO:0007669"/>
    <property type="project" value="TreeGrafter"/>
</dbReference>
<proteinExistence type="predicted"/>
<evidence type="ECO:0000313" key="3">
    <source>
        <dbReference type="EMBL" id="CAE6972292.1"/>
    </source>
</evidence>
<dbReference type="EMBL" id="CAJNDS010000159">
    <property type="protein sequence ID" value="CAE6972292.1"/>
    <property type="molecule type" value="Genomic_DNA"/>
</dbReference>
<dbReference type="InterPro" id="IPR000757">
    <property type="entry name" value="Beta-glucanase-like"/>
</dbReference>
<dbReference type="GO" id="GO:0004553">
    <property type="term" value="F:hydrolase activity, hydrolyzing O-glycosyl compounds"/>
    <property type="evidence" value="ECO:0007669"/>
    <property type="project" value="InterPro"/>
</dbReference>
<feature type="region of interest" description="Disordered" evidence="1">
    <location>
        <begin position="1"/>
        <end position="43"/>
    </location>
</feature>
<name>A0A812I4T4_9DINO</name>
<dbReference type="Gene3D" id="2.60.120.200">
    <property type="match status" value="1"/>
</dbReference>